<evidence type="ECO:0000256" key="4">
    <source>
        <dbReference type="ARBA" id="ARBA00022692"/>
    </source>
</evidence>
<proteinExistence type="inferred from homology"/>
<dbReference type="GO" id="GO:0043952">
    <property type="term" value="P:protein transport by the Sec complex"/>
    <property type="evidence" value="ECO:0007669"/>
    <property type="project" value="UniProtKB-UniRule"/>
</dbReference>
<evidence type="ECO:0000313" key="11">
    <source>
        <dbReference type="Proteomes" id="UP000177797"/>
    </source>
</evidence>
<gene>
    <name evidence="9" type="primary">secE</name>
    <name evidence="10" type="ORF">A2938_03440</name>
</gene>
<dbReference type="GO" id="GO:0065002">
    <property type="term" value="P:intracellular protein transmembrane transport"/>
    <property type="evidence" value="ECO:0007669"/>
    <property type="project" value="UniProtKB-UniRule"/>
</dbReference>
<sequence length="59" mass="6834">MSRITEYLKETRGELRHVNWPTRKQASVFTALVVAVSLITAAYLGVFDYLFSLILRQIF</sequence>
<dbReference type="GO" id="GO:0005886">
    <property type="term" value="C:plasma membrane"/>
    <property type="evidence" value="ECO:0007669"/>
    <property type="project" value="UniProtKB-SubCell"/>
</dbReference>
<dbReference type="InterPro" id="IPR005807">
    <property type="entry name" value="SecE_bac"/>
</dbReference>
<accession>A0A1G2NER6</accession>
<evidence type="ECO:0000256" key="2">
    <source>
        <dbReference type="ARBA" id="ARBA00022448"/>
    </source>
</evidence>
<comment type="similarity">
    <text evidence="9">Belongs to the SecE/SEC61-gamma family.</text>
</comment>
<dbReference type="Proteomes" id="UP000177797">
    <property type="component" value="Unassembled WGS sequence"/>
</dbReference>
<dbReference type="PANTHER" id="PTHR33910">
    <property type="entry name" value="PROTEIN TRANSLOCASE SUBUNIT SECE"/>
    <property type="match status" value="1"/>
</dbReference>
<evidence type="ECO:0000256" key="6">
    <source>
        <dbReference type="ARBA" id="ARBA00022989"/>
    </source>
</evidence>
<protein>
    <recommendedName>
        <fullName evidence="9">Protein translocase subunit SecE</fullName>
    </recommendedName>
</protein>
<keyword evidence="2 9" id="KW-0813">Transport</keyword>
<keyword evidence="6 9" id="KW-1133">Transmembrane helix</keyword>
<keyword evidence="4 9" id="KW-0812">Transmembrane</keyword>
<dbReference type="Pfam" id="PF00584">
    <property type="entry name" value="SecE"/>
    <property type="match status" value="1"/>
</dbReference>
<keyword evidence="7 9" id="KW-0811">Translocation</keyword>
<dbReference type="InterPro" id="IPR038379">
    <property type="entry name" value="SecE_sf"/>
</dbReference>
<comment type="subunit">
    <text evidence="9">Component of the Sec protein translocase complex. Heterotrimer consisting of SecY, SecE and SecG subunits. The heterotrimers can form oligomers, although 1 heterotrimer is thought to be able to translocate proteins. Interacts with the ribosome. Interacts with SecDF, and other proteins may be involved. Interacts with SecA.</text>
</comment>
<comment type="function">
    <text evidence="9">Essential subunit of the Sec protein translocation channel SecYEG. Clamps together the 2 halves of SecY. May contact the channel plug during translocation.</text>
</comment>
<keyword evidence="8 9" id="KW-0472">Membrane</keyword>
<feature type="transmembrane region" description="Helical" evidence="9">
    <location>
        <begin position="28"/>
        <end position="51"/>
    </location>
</feature>
<dbReference type="AlphaFoldDB" id="A0A1G2NER6"/>
<comment type="caution">
    <text evidence="10">The sequence shown here is derived from an EMBL/GenBank/DDBJ whole genome shotgun (WGS) entry which is preliminary data.</text>
</comment>
<organism evidence="10 11">
    <name type="scientific">Candidatus Taylorbacteria bacterium RIFCSPLOWO2_01_FULL_48_100</name>
    <dbReference type="NCBI Taxonomy" id="1802322"/>
    <lineage>
        <taxon>Bacteria</taxon>
        <taxon>Candidatus Tayloriibacteriota</taxon>
    </lineage>
</organism>
<dbReference type="GO" id="GO:0009306">
    <property type="term" value="P:protein secretion"/>
    <property type="evidence" value="ECO:0007669"/>
    <property type="project" value="UniProtKB-UniRule"/>
</dbReference>
<evidence type="ECO:0000313" key="10">
    <source>
        <dbReference type="EMBL" id="OHA34575.1"/>
    </source>
</evidence>
<evidence type="ECO:0000256" key="1">
    <source>
        <dbReference type="ARBA" id="ARBA00004370"/>
    </source>
</evidence>
<evidence type="ECO:0000256" key="7">
    <source>
        <dbReference type="ARBA" id="ARBA00023010"/>
    </source>
</evidence>
<comment type="subcellular location">
    <subcellularLocation>
        <location evidence="9">Cell membrane</location>
        <topology evidence="9">Single-pass membrane protein</topology>
    </subcellularLocation>
    <subcellularLocation>
        <location evidence="1">Membrane</location>
    </subcellularLocation>
</comment>
<dbReference type="HAMAP" id="MF_00422">
    <property type="entry name" value="SecE"/>
    <property type="match status" value="1"/>
</dbReference>
<reference evidence="10 11" key="1">
    <citation type="journal article" date="2016" name="Nat. Commun.">
        <title>Thousands of microbial genomes shed light on interconnected biogeochemical processes in an aquifer system.</title>
        <authorList>
            <person name="Anantharaman K."/>
            <person name="Brown C.T."/>
            <person name="Hug L.A."/>
            <person name="Sharon I."/>
            <person name="Castelle C.J."/>
            <person name="Probst A.J."/>
            <person name="Thomas B.C."/>
            <person name="Singh A."/>
            <person name="Wilkins M.J."/>
            <person name="Karaoz U."/>
            <person name="Brodie E.L."/>
            <person name="Williams K.H."/>
            <person name="Hubbard S.S."/>
            <person name="Banfield J.F."/>
        </authorList>
    </citation>
    <scope>NUCLEOTIDE SEQUENCE [LARGE SCALE GENOMIC DNA]</scope>
</reference>
<dbReference type="EMBL" id="MHSA01000011">
    <property type="protein sequence ID" value="OHA34575.1"/>
    <property type="molecule type" value="Genomic_DNA"/>
</dbReference>
<dbReference type="NCBIfam" id="TIGR00964">
    <property type="entry name" value="secE_bact"/>
    <property type="match status" value="1"/>
</dbReference>
<keyword evidence="5 9" id="KW-0653">Protein transport</keyword>
<evidence type="ECO:0000256" key="8">
    <source>
        <dbReference type="ARBA" id="ARBA00023136"/>
    </source>
</evidence>
<name>A0A1G2NER6_9BACT</name>
<keyword evidence="3 9" id="KW-1003">Cell membrane</keyword>
<evidence type="ECO:0000256" key="3">
    <source>
        <dbReference type="ARBA" id="ARBA00022475"/>
    </source>
</evidence>
<dbReference type="GO" id="GO:0006605">
    <property type="term" value="P:protein targeting"/>
    <property type="evidence" value="ECO:0007669"/>
    <property type="project" value="UniProtKB-UniRule"/>
</dbReference>
<dbReference type="PANTHER" id="PTHR33910:SF1">
    <property type="entry name" value="PROTEIN TRANSLOCASE SUBUNIT SECE"/>
    <property type="match status" value="1"/>
</dbReference>
<evidence type="ECO:0000256" key="9">
    <source>
        <dbReference type="HAMAP-Rule" id="MF_00422"/>
    </source>
</evidence>
<evidence type="ECO:0000256" key="5">
    <source>
        <dbReference type="ARBA" id="ARBA00022927"/>
    </source>
</evidence>
<dbReference type="InterPro" id="IPR001901">
    <property type="entry name" value="Translocase_SecE/Sec61-g"/>
</dbReference>
<dbReference type="GO" id="GO:0008320">
    <property type="term" value="F:protein transmembrane transporter activity"/>
    <property type="evidence" value="ECO:0007669"/>
    <property type="project" value="UniProtKB-UniRule"/>
</dbReference>
<dbReference type="Gene3D" id="1.20.5.1030">
    <property type="entry name" value="Preprotein translocase secy subunit"/>
    <property type="match status" value="1"/>
</dbReference>